<evidence type="ECO:0000259" key="1">
    <source>
        <dbReference type="Pfam" id="PF22749"/>
    </source>
</evidence>
<evidence type="ECO:0000313" key="3">
    <source>
        <dbReference type="Proteomes" id="UP001165085"/>
    </source>
</evidence>
<keyword evidence="3" id="KW-1185">Reference proteome</keyword>
<reference evidence="3" key="1">
    <citation type="journal article" date="2023" name="Commun. Biol.">
        <title>Genome analysis of Parmales, the sister group of diatoms, reveals the evolutionary specialization of diatoms from phago-mixotrophs to photoautotrophs.</title>
        <authorList>
            <person name="Ban H."/>
            <person name="Sato S."/>
            <person name="Yoshikawa S."/>
            <person name="Yamada K."/>
            <person name="Nakamura Y."/>
            <person name="Ichinomiya M."/>
            <person name="Sato N."/>
            <person name="Blanc-Mathieu R."/>
            <person name="Endo H."/>
            <person name="Kuwata A."/>
            <person name="Ogata H."/>
        </authorList>
    </citation>
    <scope>NUCLEOTIDE SEQUENCE [LARGE SCALE GENOMIC DNA]</scope>
    <source>
        <strain evidence="3">NIES 3701</strain>
    </source>
</reference>
<dbReference type="PANTHER" id="PTHR21357:SF4">
    <property type="entry name" value="FAM172 FAMILY PROTEIN HOMOLOG CG10038"/>
    <property type="match status" value="1"/>
</dbReference>
<dbReference type="PANTHER" id="PTHR21357">
    <property type="entry name" value="FAM172 FAMILY PROTEIN HOMOLOG CG10038"/>
    <property type="match status" value="1"/>
</dbReference>
<feature type="domain" description="Arb2" evidence="1">
    <location>
        <begin position="122"/>
        <end position="188"/>
    </location>
</feature>
<dbReference type="Proteomes" id="UP001165085">
    <property type="component" value="Unassembled WGS sequence"/>
</dbReference>
<evidence type="ECO:0000313" key="2">
    <source>
        <dbReference type="EMBL" id="GMH55223.1"/>
    </source>
</evidence>
<name>A0A9W6ZQC3_9STRA</name>
<accession>A0A9W6ZQC3</accession>
<dbReference type="InterPro" id="IPR048263">
    <property type="entry name" value="Arb2"/>
</dbReference>
<dbReference type="GO" id="GO:0035197">
    <property type="term" value="F:siRNA binding"/>
    <property type="evidence" value="ECO:0007669"/>
    <property type="project" value="TreeGrafter"/>
</dbReference>
<sequence length="357" mass="39447">MGNRIWSAYRSSKSSKQAKVVTVSTTAVNHASTLQLPNAQQRPAPDPSLRGVDLLEDLGFHVLVDGSGLHRLTHSTSNETITELNFSRYVASGNMYNSVALGCMQYCHDKFDLETVETASGFVLTSKDLCSFDRILVIINGKGLVQPGILARSSLMKYSFEQGSAWSMIKNASSNGVGVILLNHNHTSHSFSTKNVKVQFEELIVPLLEGEKSRGVVFDFVAHSAGGSKLISNLTSLVKYVTSKNIGKLMFTDSIHSLRQISLHGGLSEEEKEILSKKVVEEDAVYYRSNHEHMSPDKALGEVFSVVDNPHDTPAELNHKAYWRGRFGTIRTIYCGTTSHARTTEMATDEIIKFLNY</sequence>
<dbReference type="AlphaFoldDB" id="A0A9W6ZQC3"/>
<gene>
    <name evidence="2" type="ORF">TrST_g2874</name>
</gene>
<dbReference type="GO" id="GO:0005634">
    <property type="term" value="C:nucleus"/>
    <property type="evidence" value="ECO:0007669"/>
    <property type="project" value="TreeGrafter"/>
</dbReference>
<organism evidence="2 3">
    <name type="scientific">Triparma strigata</name>
    <dbReference type="NCBI Taxonomy" id="1606541"/>
    <lineage>
        <taxon>Eukaryota</taxon>
        <taxon>Sar</taxon>
        <taxon>Stramenopiles</taxon>
        <taxon>Ochrophyta</taxon>
        <taxon>Bolidophyceae</taxon>
        <taxon>Parmales</taxon>
        <taxon>Triparmaceae</taxon>
        <taxon>Triparma</taxon>
    </lineage>
</organism>
<dbReference type="InterPro" id="IPR053858">
    <property type="entry name" value="Arb2_dom"/>
</dbReference>
<dbReference type="EMBL" id="BRXY01000032">
    <property type="protein sequence ID" value="GMH55223.1"/>
    <property type="molecule type" value="Genomic_DNA"/>
</dbReference>
<dbReference type="OrthoDB" id="421951at2759"/>
<comment type="caution">
    <text evidence="2">The sequence shown here is derived from an EMBL/GenBank/DDBJ whole genome shotgun (WGS) entry which is preliminary data.</text>
</comment>
<proteinExistence type="predicted"/>
<protein>
    <recommendedName>
        <fullName evidence="1">Arb2 domain-containing protein</fullName>
    </recommendedName>
</protein>
<dbReference type="Pfam" id="PF22749">
    <property type="entry name" value="Arb2"/>
    <property type="match status" value="1"/>
</dbReference>
<dbReference type="GO" id="GO:0031048">
    <property type="term" value="P:regulatory ncRNA-mediated heterochromatin formation"/>
    <property type="evidence" value="ECO:0007669"/>
    <property type="project" value="TreeGrafter"/>
</dbReference>